<protein>
    <recommendedName>
        <fullName evidence="11">Glycosyltransferase RgtA/B/C/D-like domain-containing protein</fullName>
    </recommendedName>
</protein>
<evidence type="ECO:0000256" key="4">
    <source>
        <dbReference type="ARBA" id="ARBA00022679"/>
    </source>
</evidence>
<keyword evidence="4" id="KW-0808">Transferase</keyword>
<feature type="transmembrane region" description="Helical" evidence="8">
    <location>
        <begin position="229"/>
        <end position="249"/>
    </location>
</feature>
<evidence type="ECO:0000256" key="6">
    <source>
        <dbReference type="ARBA" id="ARBA00022989"/>
    </source>
</evidence>
<feature type="transmembrane region" description="Helical" evidence="8">
    <location>
        <begin position="360"/>
        <end position="382"/>
    </location>
</feature>
<feature type="transmembrane region" description="Helical" evidence="8">
    <location>
        <begin position="135"/>
        <end position="156"/>
    </location>
</feature>
<comment type="caution">
    <text evidence="9">The sequence shown here is derived from an EMBL/GenBank/DDBJ whole genome shotgun (WGS) entry which is preliminary data.</text>
</comment>
<evidence type="ECO:0000313" key="9">
    <source>
        <dbReference type="EMBL" id="TMQ72503.1"/>
    </source>
</evidence>
<evidence type="ECO:0000256" key="1">
    <source>
        <dbReference type="ARBA" id="ARBA00004651"/>
    </source>
</evidence>
<evidence type="ECO:0008006" key="11">
    <source>
        <dbReference type="Google" id="ProtNLM"/>
    </source>
</evidence>
<proteinExistence type="predicted"/>
<dbReference type="GO" id="GO:0005886">
    <property type="term" value="C:plasma membrane"/>
    <property type="evidence" value="ECO:0007669"/>
    <property type="project" value="UniProtKB-SubCell"/>
</dbReference>
<evidence type="ECO:0000256" key="2">
    <source>
        <dbReference type="ARBA" id="ARBA00022475"/>
    </source>
</evidence>
<evidence type="ECO:0000256" key="5">
    <source>
        <dbReference type="ARBA" id="ARBA00022692"/>
    </source>
</evidence>
<name>A0A538U9C1_UNCEI</name>
<evidence type="ECO:0000256" key="7">
    <source>
        <dbReference type="ARBA" id="ARBA00023136"/>
    </source>
</evidence>
<feature type="transmembrane region" description="Helical" evidence="8">
    <location>
        <begin position="388"/>
        <end position="409"/>
    </location>
</feature>
<organism evidence="9 10">
    <name type="scientific">Eiseniibacteriota bacterium</name>
    <dbReference type="NCBI Taxonomy" id="2212470"/>
    <lineage>
        <taxon>Bacteria</taxon>
        <taxon>Candidatus Eiseniibacteriota</taxon>
    </lineage>
</organism>
<accession>A0A538U9C1</accession>
<keyword evidence="3" id="KW-0328">Glycosyltransferase</keyword>
<dbReference type="GO" id="GO:0016763">
    <property type="term" value="F:pentosyltransferase activity"/>
    <property type="evidence" value="ECO:0007669"/>
    <property type="project" value="TreeGrafter"/>
</dbReference>
<keyword evidence="5 8" id="KW-0812">Transmembrane</keyword>
<sequence length="550" mass="61261">MSARARRAWLLAITAVAAVLRLGWPGLSPPGLNQDEAIGAWISWCLLKTGRDMTGQAWPIFYAHGIGDYPSTLFFYVTMPFQAVGGLNVLTTRLPGEIAGIACVPLLYWVGARLFGPGTGLIAAGMLALNPWHLFLSRFGVGASLCPLQALGALALMIKAGMPLVEPAARAAPRPHVRWATLAGLVAGVSCYGFHPMRLYFPALFLLLGALLAPRWIRFWKEPGGRNAVLGFLLGFGVPVAPLGVLHLTHSPIAHRWEMTRLWPAGAPPPTIVALVAQRWAEHFHPDFLFVRGDRFEIMKPIGQGEFGWYVLPLMLAGLVLTAARFRRHPPARVMLALLIAYPAGDVISRYISVHSLRSAPGAATLVLLAAWGAAGIGGWIARRRASWLRVAIAALLIAGLVFDGRFLVRFFGEWNRRPEIYFPYHTDLLQVARWLEPRLMDVDAVFCTVTGLNQPWSILAVGTEHDPRLWFAEPRDRREGEYDLYVRYGKMHFMYADWWVPEIQRLVHDGRPERVLFIVRPGELNLRQPIYVVRGPDGRDALWVVERTL</sequence>
<dbReference type="Proteomes" id="UP000319836">
    <property type="component" value="Unassembled WGS sequence"/>
</dbReference>
<comment type="subcellular location">
    <subcellularLocation>
        <location evidence="1">Cell membrane</location>
        <topology evidence="1">Multi-pass membrane protein</topology>
    </subcellularLocation>
</comment>
<dbReference type="EMBL" id="VBPA01000056">
    <property type="protein sequence ID" value="TMQ72503.1"/>
    <property type="molecule type" value="Genomic_DNA"/>
</dbReference>
<keyword evidence="7 8" id="KW-0472">Membrane</keyword>
<keyword evidence="6 8" id="KW-1133">Transmembrane helix</keyword>
<dbReference type="GO" id="GO:0010041">
    <property type="term" value="P:response to iron(III) ion"/>
    <property type="evidence" value="ECO:0007669"/>
    <property type="project" value="TreeGrafter"/>
</dbReference>
<feature type="transmembrane region" description="Helical" evidence="8">
    <location>
        <begin position="307"/>
        <end position="326"/>
    </location>
</feature>
<gene>
    <name evidence="9" type="ORF">E6K80_02660</name>
</gene>
<feature type="transmembrane region" description="Helical" evidence="8">
    <location>
        <begin position="201"/>
        <end position="217"/>
    </location>
</feature>
<feature type="transmembrane region" description="Helical" evidence="8">
    <location>
        <begin position="177"/>
        <end position="195"/>
    </location>
</feature>
<dbReference type="PANTHER" id="PTHR33908">
    <property type="entry name" value="MANNOSYLTRANSFERASE YKCB-RELATED"/>
    <property type="match status" value="1"/>
</dbReference>
<evidence type="ECO:0000256" key="8">
    <source>
        <dbReference type="SAM" id="Phobius"/>
    </source>
</evidence>
<dbReference type="PANTHER" id="PTHR33908:SF3">
    <property type="entry name" value="UNDECAPRENYL PHOSPHATE-ALPHA-4-AMINO-4-DEOXY-L-ARABINOSE ARABINOSYL TRANSFERASE"/>
    <property type="match status" value="1"/>
</dbReference>
<evidence type="ECO:0000256" key="3">
    <source>
        <dbReference type="ARBA" id="ARBA00022676"/>
    </source>
</evidence>
<keyword evidence="2" id="KW-1003">Cell membrane</keyword>
<feature type="transmembrane region" description="Helical" evidence="8">
    <location>
        <begin position="106"/>
        <end position="129"/>
    </location>
</feature>
<dbReference type="InterPro" id="IPR050297">
    <property type="entry name" value="LipidA_mod_glycosyltrf_83"/>
</dbReference>
<dbReference type="AlphaFoldDB" id="A0A538U9C1"/>
<reference evidence="9 10" key="1">
    <citation type="journal article" date="2019" name="Nat. Microbiol.">
        <title>Mediterranean grassland soil C-N compound turnover is dependent on rainfall and depth, and is mediated by genomically divergent microorganisms.</title>
        <authorList>
            <person name="Diamond S."/>
            <person name="Andeer P.F."/>
            <person name="Li Z."/>
            <person name="Crits-Christoph A."/>
            <person name="Burstein D."/>
            <person name="Anantharaman K."/>
            <person name="Lane K.R."/>
            <person name="Thomas B.C."/>
            <person name="Pan C."/>
            <person name="Northen T.R."/>
            <person name="Banfield J.F."/>
        </authorList>
    </citation>
    <scope>NUCLEOTIDE SEQUENCE [LARGE SCALE GENOMIC DNA]</scope>
    <source>
        <strain evidence="9">WS_10</strain>
    </source>
</reference>
<evidence type="ECO:0000313" key="10">
    <source>
        <dbReference type="Proteomes" id="UP000319836"/>
    </source>
</evidence>
<dbReference type="GO" id="GO:0009103">
    <property type="term" value="P:lipopolysaccharide biosynthetic process"/>
    <property type="evidence" value="ECO:0007669"/>
    <property type="project" value="UniProtKB-ARBA"/>
</dbReference>